<keyword evidence="2" id="KW-0560">Oxidoreductase</keyword>
<evidence type="ECO:0000313" key="3">
    <source>
        <dbReference type="EMBL" id="MCG2621290.1"/>
    </source>
</evidence>
<evidence type="ECO:0000256" key="2">
    <source>
        <dbReference type="ARBA" id="ARBA00023002"/>
    </source>
</evidence>
<dbReference type="InterPro" id="IPR036291">
    <property type="entry name" value="NAD(P)-bd_dom_sf"/>
</dbReference>
<dbReference type="Proteomes" id="UP001165368">
    <property type="component" value="Unassembled WGS sequence"/>
</dbReference>
<proteinExistence type="inferred from homology"/>
<reference evidence="3" key="1">
    <citation type="submission" date="2022-01" db="EMBL/GenBank/DDBJ databases">
        <authorList>
            <person name="Jo J.-H."/>
            <person name="Im W.-T."/>
        </authorList>
    </citation>
    <scope>NUCLEOTIDE SEQUENCE</scope>
    <source>
        <strain evidence="3">I2-34</strain>
    </source>
</reference>
<accession>A0ABS9L3U3</accession>
<sequence>MSEVSNNASTAYDSVDYVKKLDLGGRGVVVLGAGQGIGGAVADAVSQAGGRVLCVDIDAEQARRTAERSGGEGLAADVTDRAAMEAVFQRAEEWFGDDFYGIVDVVGVTVPQLLADTDEDSIQRQFDLVLRHALLMTQIGIPKLARRGRGSVVYIGSLAGVASTKRLGLYGAAKAAVHQLSAAAAHEFGPAGVRVNTVVPGRILASGGDPNPNPDALRPVELAVPLGRGGHPDDIASATLFLLSDLAGYISGVQIPVDGGISVVTPLPSTQPANRQG</sequence>
<dbReference type="PRINTS" id="PR00081">
    <property type="entry name" value="GDHRDH"/>
</dbReference>
<dbReference type="InterPro" id="IPR020904">
    <property type="entry name" value="Sc_DH/Rdtase_CS"/>
</dbReference>
<dbReference type="SUPFAM" id="SSF51735">
    <property type="entry name" value="NAD(P)-binding Rossmann-fold domains"/>
    <property type="match status" value="1"/>
</dbReference>
<organism evidence="3 4">
    <name type="scientific">Arthrobacter hankyongi</name>
    <dbReference type="NCBI Taxonomy" id="2904801"/>
    <lineage>
        <taxon>Bacteria</taxon>
        <taxon>Bacillati</taxon>
        <taxon>Actinomycetota</taxon>
        <taxon>Actinomycetes</taxon>
        <taxon>Micrococcales</taxon>
        <taxon>Micrococcaceae</taxon>
        <taxon>Arthrobacter</taxon>
    </lineage>
</organism>
<dbReference type="InterPro" id="IPR002347">
    <property type="entry name" value="SDR_fam"/>
</dbReference>
<evidence type="ECO:0000313" key="4">
    <source>
        <dbReference type="Proteomes" id="UP001165368"/>
    </source>
</evidence>
<dbReference type="EMBL" id="JAKLTQ010000002">
    <property type="protein sequence ID" value="MCG2621290.1"/>
    <property type="molecule type" value="Genomic_DNA"/>
</dbReference>
<name>A0ABS9L3U3_9MICC</name>
<dbReference type="PANTHER" id="PTHR43477:SF1">
    <property type="entry name" value="DIHYDROANTICAPSIN 7-DEHYDROGENASE"/>
    <property type="match status" value="1"/>
</dbReference>
<comment type="caution">
    <text evidence="3">The sequence shown here is derived from an EMBL/GenBank/DDBJ whole genome shotgun (WGS) entry which is preliminary data.</text>
</comment>
<dbReference type="PANTHER" id="PTHR43477">
    <property type="entry name" value="DIHYDROANTICAPSIN 7-DEHYDROGENASE"/>
    <property type="match status" value="1"/>
</dbReference>
<dbReference type="Gene3D" id="3.40.50.720">
    <property type="entry name" value="NAD(P)-binding Rossmann-like Domain"/>
    <property type="match status" value="1"/>
</dbReference>
<protein>
    <submittedName>
        <fullName evidence="3">SDR family oxidoreductase</fullName>
    </submittedName>
</protein>
<comment type="similarity">
    <text evidence="1">Belongs to the short-chain dehydrogenases/reductases (SDR) family.</text>
</comment>
<dbReference type="Pfam" id="PF13561">
    <property type="entry name" value="adh_short_C2"/>
    <property type="match status" value="1"/>
</dbReference>
<dbReference type="CDD" id="cd05233">
    <property type="entry name" value="SDR_c"/>
    <property type="match status" value="1"/>
</dbReference>
<dbReference type="InterPro" id="IPR051122">
    <property type="entry name" value="SDR_DHRS6-like"/>
</dbReference>
<dbReference type="RefSeq" id="WP_237818395.1">
    <property type="nucleotide sequence ID" value="NZ_JAKLTQ010000002.1"/>
</dbReference>
<evidence type="ECO:0000256" key="1">
    <source>
        <dbReference type="ARBA" id="ARBA00006484"/>
    </source>
</evidence>
<gene>
    <name evidence="3" type="ORF">LVY72_05105</name>
</gene>
<keyword evidence="4" id="KW-1185">Reference proteome</keyword>
<dbReference type="PROSITE" id="PS00061">
    <property type="entry name" value="ADH_SHORT"/>
    <property type="match status" value="1"/>
</dbReference>